<feature type="compositionally biased region" description="Polar residues" evidence="1">
    <location>
        <begin position="60"/>
        <end position="80"/>
    </location>
</feature>
<dbReference type="EMBL" id="JH007682">
    <property type="protein sequence ID" value="EGW15244.1"/>
    <property type="molecule type" value="Genomic_DNA"/>
</dbReference>
<evidence type="ECO:0000256" key="1">
    <source>
        <dbReference type="SAM" id="MobiDB-lite"/>
    </source>
</evidence>
<name>G3INW6_CRIGR</name>
<protein>
    <submittedName>
        <fullName evidence="2">Uncharacterized protein</fullName>
    </submittedName>
</protein>
<dbReference type="Proteomes" id="UP000001075">
    <property type="component" value="Unassembled WGS sequence"/>
</dbReference>
<accession>G3INW6</accession>
<evidence type="ECO:0000313" key="3">
    <source>
        <dbReference type="Proteomes" id="UP000001075"/>
    </source>
</evidence>
<feature type="region of interest" description="Disordered" evidence="1">
    <location>
        <begin position="31"/>
        <end position="92"/>
    </location>
</feature>
<proteinExistence type="predicted"/>
<gene>
    <name evidence="2" type="ORF">I79_025661</name>
</gene>
<evidence type="ECO:0000313" key="2">
    <source>
        <dbReference type="EMBL" id="EGW15244.1"/>
    </source>
</evidence>
<sequence>MGGARRGKSLHHWSFPAACHGPTWYSSMPPMSPDSEAAPPCVRSWAPVTEKPTGHPLLTASYTRTSPEGGNQPFSKTLQKTPKRPSSSKRTFCHDENNAHVCCPTG</sequence>
<dbReference type="InParanoid" id="G3INW6"/>
<organism evidence="2 3">
    <name type="scientific">Cricetulus griseus</name>
    <name type="common">Chinese hamster</name>
    <name type="synonym">Cricetulus barabensis griseus</name>
    <dbReference type="NCBI Taxonomy" id="10029"/>
    <lineage>
        <taxon>Eukaryota</taxon>
        <taxon>Metazoa</taxon>
        <taxon>Chordata</taxon>
        <taxon>Craniata</taxon>
        <taxon>Vertebrata</taxon>
        <taxon>Euteleostomi</taxon>
        <taxon>Mammalia</taxon>
        <taxon>Eutheria</taxon>
        <taxon>Euarchontoglires</taxon>
        <taxon>Glires</taxon>
        <taxon>Rodentia</taxon>
        <taxon>Myomorpha</taxon>
        <taxon>Muroidea</taxon>
        <taxon>Cricetidae</taxon>
        <taxon>Cricetinae</taxon>
        <taxon>Cricetulus</taxon>
    </lineage>
</organism>
<dbReference type="AlphaFoldDB" id="G3INW6"/>
<reference evidence="3" key="1">
    <citation type="journal article" date="2011" name="Nat. Biotechnol.">
        <title>The genomic sequence of the Chinese hamster ovary (CHO)-K1 cell line.</title>
        <authorList>
            <person name="Xu X."/>
            <person name="Nagarajan H."/>
            <person name="Lewis N.E."/>
            <person name="Pan S."/>
            <person name="Cai Z."/>
            <person name="Liu X."/>
            <person name="Chen W."/>
            <person name="Xie M."/>
            <person name="Wang W."/>
            <person name="Hammond S."/>
            <person name="Andersen M.R."/>
            <person name="Neff N."/>
            <person name="Passarelli B."/>
            <person name="Koh W."/>
            <person name="Fan H.C."/>
            <person name="Wang J."/>
            <person name="Gui Y."/>
            <person name="Lee K.H."/>
            <person name="Betenbaugh M.J."/>
            <person name="Quake S.R."/>
            <person name="Famili I."/>
            <person name="Palsson B.O."/>
            <person name="Wang J."/>
        </authorList>
    </citation>
    <scope>NUCLEOTIDE SEQUENCE [LARGE SCALE GENOMIC DNA]</scope>
    <source>
        <strain evidence="3">CHO K1 cell line</strain>
    </source>
</reference>